<evidence type="ECO:0000313" key="3">
    <source>
        <dbReference type="Proteomes" id="UP000692954"/>
    </source>
</evidence>
<feature type="coiled-coil region" evidence="1">
    <location>
        <begin position="332"/>
        <end position="366"/>
    </location>
</feature>
<dbReference type="Proteomes" id="UP000692954">
    <property type="component" value="Unassembled WGS sequence"/>
</dbReference>
<gene>
    <name evidence="2" type="ORF">PSON_ATCC_30995.1.T0170087</name>
</gene>
<proteinExistence type="predicted"/>
<name>A0A8S1LDK8_9CILI</name>
<organism evidence="2 3">
    <name type="scientific">Paramecium sonneborni</name>
    <dbReference type="NCBI Taxonomy" id="65129"/>
    <lineage>
        <taxon>Eukaryota</taxon>
        <taxon>Sar</taxon>
        <taxon>Alveolata</taxon>
        <taxon>Ciliophora</taxon>
        <taxon>Intramacronucleata</taxon>
        <taxon>Oligohymenophorea</taxon>
        <taxon>Peniculida</taxon>
        <taxon>Parameciidae</taxon>
        <taxon>Paramecium</taxon>
    </lineage>
</organism>
<evidence type="ECO:0000313" key="2">
    <source>
        <dbReference type="EMBL" id="CAD8062806.1"/>
    </source>
</evidence>
<feature type="coiled-coil region" evidence="1">
    <location>
        <begin position="160"/>
        <end position="212"/>
    </location>
</feature>
<keyword evidence="1" id="KW-0175">Coiled coil</keyword>
<dbReference type="OrthoDB" id="308655at2759"/>
<comment type="caution">
    <text evidence="2">The sequence shown here is derived from an EMBL/GenBank/DDBJ whole genome shotgun (WGS) entry which is preliminary data.</text>
</comment>
<dbReference type="EMBL" id="CAJJDN010000017">
    <property type="protein sequence ID" value="CAD8062806.1"/>
    <property type="molecule type" value="Genomic_DNA"/>
</dbReference>
<reference evidence="2" key="1">
    <citation type="submission" date="2021-01" db="EMBL/GenBank/DDBJ databases">
        <authorList>
            <consortium name="Genoscope - CEA"/>
            <person name="William W."/>
        </authorList>
    </citation>
    <scope>NUCLEOTIDE SEQUENCE</scope>
</reference>
<accession>A0A8S1LDK8</accession>
<sequence>MQIQSQSIGEITYYSDQYEPQCPYCQQGEHSIQSDSHNFQSNHLMTGQAIRGRVVYVSPERIVSRKIIENNALSPSIFKQQQIMTPPRIATSNPQIINLQNSLTSVSPVLNQNQKISMQQSPILIHSQYIVPPQSFIQQQIPSVQQSSQDFITSKELQVSSLIQQELQSKQKELEEKLQNQTEEIQQSNQAYRQLQSALQEKKEDYENLKKAYKYQTQYSPTSQVPQYIEEFYQQSQIKEKKVVYTQEDIELFWKHRVFELEAYLYELWAKICKLKQQKEDQKKDDNVKIEQLQREVCQLEHILRLKSNSVVILKNKLNNLMYQFDPATEVTKQYDQKLQEVRQQVMSLNSKYQKVQEEIQVVQAQNQQNKFRMNDNEVIPNSKQIIQI</sequence>
<protein>
    <submittedName>
        <fullName evidence="2">Uncharacterized protein</fullName>
    </submittedName>
</protein>
<evidence type="ECO:0000256" key="1">
    <source>
        <dbReference type="SAM" id="Coils"/>
    </source>
</evidence>
<dbReference type="AlphaFoldDB" id="A0A8S1LDK8"/>
<keyword evidence="3" id="KW-1185">Reference proteome</keyword>